<sequence length="226" mass="25633">MAPYHIRKYQDQDRETVIDIFTKGTLNDIPSCFLHLLKQSRSFLLLLGGPGAMFLGSGSCILSLLAFLVLLAVLWWVARCPFSDIVDHALHTDMRDIRKSYLSARGSCFWVAESEGQVVGMVCARPVEEAPERQKNVELLHLSVDQDHRGQGIAKCLIQTLIEFAQDQGYDNVVLSTHALNYPAQRLYERLGFRKSHECVRPDLNPRPPVFKLGSQSTSWSLREYN</sequence>
<dbReference type="InterPro" id="IPR050769">
    <property type="entry name" value="NAT_camello-type"/>
</dbReference>
<organism evidence="4 5">
    <name type="scientific">Monodelphis domestica</name>
    <name type="common">Gray short-tailed opossum</name>
    <dbReference type="NCBI Taxonomy" id="13616"/>
    <lineage>
        <taxon>Eukaryota</taxon>
        <taxon>Metazoa</taxon>
        <taxon>Chordata</taxon>
        <taxon>Craniata</taxon>
        <taxon>Vertebrata</taxon>
        <taxon>Euteleostomi</taxon>
        <taxon>Mammalia</taxon>
        <taxon>Metatheria</taxon>
        <taxon>Didelphimorphia</taxon>
        <taxon>Didelphidae</taxon>
        <taxon>Monodelphis</taxon>
    </lineage>
</organism>
<evidence type="ECO:0000313" key="4">
    <source>
        <dbReference type="Ensembl" id="ENSMODP00000046081.1"/>
    </source>
</evidence>
<evidence type="ECO:0000256" key="1">
    <source>
        <dbReference type="ARBA" id="ARBA00022679"/>
    </source>
</evidence>
<dbReference type="PANTHER" id="PTHR13947:SF48">
    <property type="entry name" value="N-ACETYLTRANSFERASE 8-RELATED"/>
    <property type="match status" value="1"/>
</dbReference>
<dbReference type="OMA" id="IFTEGMQ"/>
<feature type="domain" description="N-acetyltransferase" evidence="3">
    <location>
        <begin position="69"/>
        <end position="214"/>
    </location>
</feature>
<dbReference type="InterPro" id="IPR016181">
    <property type="entry name" value="Acyl_CoA_acyltransferase"/>
</dbReference>
<dbReference type="Ensembl" id="ENSMODT00000075932.1">
    <property type="protein sequence ID" value="ENSMODP00000046081.1"/>
    <property type="gene ID" value="ENSMODG00000036884.1"/>
</dbReference>
<reference evidence="4" key="3">
    <citation type="submission" date="2025-09" db="UniProtKB">
        <authorList>
            <consortium name="Ensembl"/>
        </authorList>
    </citation>
    <scope>IDENTIFICATION</scope>
</reference>
<keyword evidence="1" id="KW-0808">Transferase</keyword>
<dbReference type="STRING" id="13616.ENSMODP00000046081"/>
<evidence type="ECO:0000259" key="3">
    <source>
        <dbReference type="PROSITE" id="PS51186"/>
    </source>
</evidence>
<keyword evidence="2" id="KW-0812">Transmembrane</keyword>
<dbReference type="AlphaFoldDB" id="A0A5F8GFV0"/>
<reference evidence="4 5" key="1">
    <citation type="journal article" date="2007" name="Nature">
        <title>Genome of the marsupial Monodelphis domestica reveals innovation in non-coding sequences.</title>
        <authorList>
            <person name="Mikkelsen T.S."/>
            <person name="Wakefield M.J."/>
            <person name="Aken B."/>
            <person name="Amemiya C.T."/>
            <person name="Chang J.L."/>
            <person name="Duke S."/>
            <person name="Garber M."/>
            <person name="Gentles A.J."/>
            <person name="Goodstadt L."/>
            <person name="Heger A."/>
            <person name="Jurka J."/>
            <person name="Kamal M."/>
            <person name="Mauceli E."/>
            <person name="Searle S.M."/>
            <person name="Sharpe T."/>
            <person name="Baker M.L."/>
            <person name="Batzer M.A."/>
            <person name="Benos P.V."/>
            <person name="Belov K."/>
            <person name="Clamp M."/>
            <person name="Cook A."/>
            <person name="Cuff J."/>
            <person name="Das R."/>
            <person name="Davidow L."/>
            <person name="Deakin J.E."/>
            <person name="Fazzari M.J."/>
            <person name="Glass J.L."/>
            <person name="Grabherr M."/>
            <person name="Greally J.M."/>
            <person name="Gu W."/>
            <person name="Hore T.A."/>
            <person name="Huttley G.A."/>
            <person name="Kleber M."/>
            <person name="Jirtle R.L."/>
            <person name="Koina E."/>
            <person name="Lee J.T."/>
            <person name="Mahony S."/>
            <person name="Marra M.A."/>
            <person name="Miller R.D."/>
            <person name="Nicholls R.D."/>
            <person name="Oda M."/>
            <person name="Papenfuss A.T."/>
            <person name="Parra Z.E."/>
            <person name="Pollock D.D."/>
            <person name="Ray D.A."/>
            <person name="Schein J.E."/>
            <person name="Speed T.P."/>
            <person name="Thompson K."/>
            <person name="VandeBerg J.L."/>
            <person name="Wade C.M."/>
            <person name="Walker J.A."/>
            <person name="Waters P.D."/>
            <person name="Webber C."/>
            <person name="Weidman J.R."/>
            <person name="Xie X."/>
            <person name="Zody M.C."/>
            <person name="Baldwin J."/>
            <person name="Abdouelleil A."/>
            <person name="Abdulkadir J."/>
            <person name="Abebe A."/>
            <person name="Abera B."/>
            <person name="Abreu J."/>
            <person name="Acer S.C."/>
            <person name="Aftuck L."/>
            <person name="Alexander A."/>
            <person name="An P."/>
            <person name="Anderson E."/>
            <person name="Anderson S."/>
            <person name="Arachi H."/>
            <person name="Azer M."/>
            <person name="Bachantsang P."/>
            <person name="Barry A."/>
            <person name="Bayul T."/>
            <person name="Berlin A."/>
            <person name="Bessette D."/>
            <person name="Bloom T."/>
            <person name="Bloom T."/>
            <person name="Boguslavskiy L."/>
            <person name="Bonnet C."/>
            <person name="Boukhgalter B."/>
            <person name="Bourzgui I."/>
            <person name="Brown A."/>
            <person name="Cahill P."/>
            <person name="Channer S."/>
            <person name="Cheshatsang Y."/>
            <person name="Chuda L."/>
            <person name="Citroen M."/>
            <person name="Collymore A."/>
            <person name="Cooke P."/>
            <person name="Costello M."/>
            <person name="D'Aco K."/>
            <person name="Daza R."/>
            <person name="De Haan G."/>
            <person name="DeGray S."/>
            <person name="DeMaso C."/>
            <person name="Dhargay N."/>
            <person name="Dooley K."/>
            <person name="Dooley E."/>
            <person name="Doricent M."/>
            <person name="Dorje P."/>
            <person name="Dorjee K."/>
            <person name="Dupes A."/>
            <person name="Elong R."/>
            <person name="Falk J."/>
            <person name="Farina A."/>
            <person name="Faro S."/>
            <person name="Ferguson D."/>
            <person name="Fisher S."/>
            <person name="Foley C.D."/>
            <person name="Franke A."/>
            <person name="Friedrich D."/>
            <person name="Gadbois L."/>
            <person name="Gearin G."/>
            <person name="Gearin C.R."/>
            <person name="Giannoukos G."/>
            <person name="Goode T."/>
            <person name="Graham J."/>
            <person name="Grandbois E."/>
            <person name="Grewal S."/>
            <person name="Gyaltsen K."/>
            <person name="Hafez N."/>
            <person name="Hagos B."/>
            <person name="Hall J."/>
            <person name="Henson C."/>
            <person name="Hollinger A."/>
            <person name="Honan T."/>
            <person name="Huard M.D."/>
            <person name="Hughes L."/>
            <person name="Hurhula B."/>
            <person name="Husby M.E."/>
            <person name="Kamat A."/>
            <person name="Kanga B."/>
            <person name="Kashin S."/>
            <person name="Khazanovich D."/>
            <person name="Kisner P."/>
            <person name="Lance K."/>
            <person name="Lara M."/>
            <person name="Lee W."/>
            <person name="Lennon N."/>
            <person name="Letendre F."/>
            <person name="LeVine R."/>
            <person name="Lipovsky A."/>
            <person name="Liu X."/>
            <person name="Liu J."/>
            <person name="Liu S."/>
            <person name="Lokyitsang T."/>
            <person name="Lokyitsang Y."/>
            <person name="Lubonja R."/>
            <person name="Lui A."/>
            <person name="MacDonald P."/>
            <person name="Magnisalis V."/>
            <person name="Maru K."/>
            <person name="Matthews C."/>
            <person name="McCusker W."/>
            <person name="McDonough S."/>
            <person name="Mehta T."/>
            <person name="Meldrim J."/>
            <person name="Meneus L."/>
            <person name="Mihai O."/>
            <person name="Mihalev A."/>
            <person name="Mihova T."/>
            <person name="Mittelman R."/>
            <person name="Mlenga V."/>
            <person name="Montmayeur A."/>
            <person name="Mulrain L."/>
            <person name="Navidi A."/>
            <person name="Naylor J."/>
            <person name="Negash T."/>
            <person name="Nguyen T."/>
            <person name="Nguyen N."/>
            <person name="Nicol R."/>
            <person name="Norbu C."/>
            <person name="Norbu N."/>
            <person name="Novod N."/>
            <person name="O'Neill B."/>
            <person name="Osman S."/>
            <person name="Markiewicz E."/>
            <person name="Oyono O.L."/>
            <person name="Patti C."/>
            <person name="Phunkhang P."/>
            <person name="Pierre F."/>
            <person name="Priest M."/>
            <person name="Raghuraman S."/>
            <person name="Rege F."/>
            <person name="Reyes R."/>
            <person name="Rise C."/>
            <person name="Rogov P."/>
            <person name="Ross K."/>
            <person name="Ryan E."/>
            <person name="Settipalli S."/>
            <person name="Shea T."/>
            <person name="Sherpa N."/>
            <person name="Shi L."/>
            <person name="Shih D."/>
            <person name="Sparrow T."/>
            <person name="Spaulding J."/>
            <person name="Stalker J."/>
            <person name="Stange-Thomann N."/>
            <person name="Stavropoulos S."/>
            <person name="Stone C."/>
            <person name="Strader C."/>
            <person name="Tesfaye S."/>
            <person name="Thomson T."/>
            <person name="Thoulutsang Y."/>
            <person name="Thoulutsang D."/>
            <person name="Topham K."/>
            <person name="Topping I."/>
            <person name="Tsamla T."/>
            <person name="Vassiliev H."/>
            <person name="Vo A."/>
            <person name="Wangchuk T."/>
            <person name="Wangdi T."/>
            <person name="Weiand M."/>
            <person name="Wilkinson J."/>
            <person name="Wilson A."/>
            <person name="Yadav S."/>
            <person name="Young G."/>
            <person name="Yu Q."/>
            <person name="Zembek L."/>
            <person name="Zhong D."/>
            <person name="Zimmer A."/>
            <person name="Zwirko Z."/>
            <person name="Jaffe D.B."/>
            <person name="Alvarez P."/>
            <person name="Brockman W."/>
            <person name="Butler J."/>
            <person name="Chin C."/>
            <person name="Gnerre S."/>
            <person name="MacCallum I."/>
            <person name="Graves J.A."/>
            <person name="Ponting C.P."/>
            <person name="Breen M."/>
            <person name="Samollow P.B."/>
            <person name="Lander E.S."/>
            <person name="Lindblad-Toh K."/>
        </authorList>
    </citation>
    <scope>NUCLEOTIDE SEQUENCE [LARGE SCALE GENOMIC DNA]</scope>
</reference>
<dbReference type="InParanoid" id="A0A5F8GFV0"/>
<reference evidence="4" key="2">
    <citation type="submission" date="2025-08" db="UniProtKB">
        <authorList>
            <consortium name="Ensembl"/>
        </authorList>
    </citation>
    <scope>IDENTIFICATION</scope>
</reference>
<protein>
    <recommendedName>
        <fullName evidence="3">N-acetyltransferase domain-containing protein</fullName>
    </recommendedName>
</protein>
<dbReference type="SUPFAM" id="SSF55729">
    <property type="entry name" value="Acyl-CoA N-acyltransferases (Nat)"/>
    <property type="match status" value="1"/>
</dbReference>
<dbReference type="GO" id="GO:0008080">
    <property type="term" value="F:N-acetyltransferase activity"/>
    <property type="evidence" value="ECO:0000318"/>
    <property type="project" value="GO_Central"/>
</dbReference>
<dbReference type="GeneTree" id="ENSGT00950000182932"/>
<dbReference type="InterPro" id="IPR000182">
    <property type="entry name" value="GNAT_dom"/>
</dbReference>
<feature type="transmembrane region" description="Helical" evidence="2">
    <location>
        <begin position="43"/>
        <end position="76"/>
    </location>
</feature>
<dbReference type="CDD" id="cd04301">
    <property type="entry name" value="NAT_SF"/>
    <property type="match status" value="1"/>
</dbReference>
<keyword evidence="2" id="KW-0472">Membrane</keyword>
<dbReference type="Proteomes" id="UP000002280">
    <property type="component" value="Chromosome 1"/>
</dbReference>
<keyword evidence="2" id="KW-1133">Transmembrane helix</keyword>
<evidence type="ECO:0000313" key="5">
    <source>
        <dbReference type="Proteomes" id="UP000002280"/>
    </source>
</evidence>
<dbReference type="FunCoup" id="A0A5F8GFV0">
    <property type="interactions" value="65"/>
</dbReference>
<dbReference type="Bgee" id="ENSMODG00000036884">
    <property type="expression patterns" value="Expressed in kidney and 6 other cell types or tissues"/>
</dbReference>
<dbReference type="Gene3D" id="3.40.630.30">
    <property type="match status" value="1"/>
</dbReference>
<dbReference type="PROSITE" id="PS51186">
    <property type="entry name" value="GNAT"/>
    <property type="match status" value="1"/>
</dbReference>
<dbReference type="PANTHER" id="PTHR13947">
    <property type="entry name" value="GNAT FAMILY N-ACETYLTRANSFERASE"/>
    <property type="match status" value="1"/>
</dbReference>
<proteinExistence type="predicted"/>
<dbReference type="Pfam" id="PF00583">
    <property type="entry name" value="Acetyltransf_1"/>
    <property type="match status" value="1"/>
</dbReference>
<evidence type="ECO:0000256" key="2">
    <source>
        <dbReference type="SAM" id="Phobius"/>
    </source>
</evidence>
<name>A0A5F8GFV0_MONDO</name>
<accession>A0A5F8GFV0</accession>
<keyword evidence="5" id="KW-1185">Reference proteome</keyword>